<feature type="region of interest" description="Disordered" evidence="1">
    <location>
        <begin position="220"/>
        <end position="241"/>
    </location>
</feature>
<evidence type="ECO:0000313" key="5">
    <source>
        <dbReference type="Proteomes" id="UP001156706"/>
    </source>
</evidence>
<feature type="domain" description="Zona occludens toxin N-terminal" evidence="3">
    <location>
        <begin position="53"/>
        <end position="178"/>
    </location>
</feature>
<evidence type="ECO:0000256" key="1">
    <source>
        <dbReference type="SAM" id="MobiDB-lite"/>
    </source>
</evidence>
<gene>
    <name evidence="4" type="ORF">GCM10007907_24950</name>
</gene>
<dbReference type="InterPro" id="IPR027417">
    <property type="entry name" value="P-loop_NTPase"/>
</dbReference>
<dbReference type="Proteomes" id="UP001156706">
    <property type="component" value="Unassembled WGS sequence"/>
</dbReference>
<proteinExistence type="predicted"/>
<dbReference type="Pfam" id="PF05707">
    <property type="entry name" value="Zot"/>
    <property type="match status" value="1"/>
</dbReference>
<keyword evidence="2" id="KW-0812">Transmembrane</keyword>
<reference evidence="5" key="1">
    <citation type="journal article" date="2019" name="Int. J. Syst. Evol. Microbiol.">
        <title>The Global Catalogue of Microorganisms (GCM) 10K type strain sequencing project: providing services to taxonomists for standard genome sequencing and annotation.</title>
        <authorList>
            <consortium name="The Broad Institute Genomics Platform"/>
            <consortium name="The Broad Institute Genome Sequencing Center for Infectious Disease"/>
            <person name="Wu L."/>
            <person name="Ma J."/>
        </authorList>
    </citation>
    <scope>NUCLEOTIDE SEQUENCE [LARGE SCALE GENOMIC DNA]</scope>
    <source>
        <strain evidence="5">NBRC 110044</strain>
    </source>
</reference>
<feature type="compositionally biased region" description="Low complexity" evidence="1">
    <location>
        <begin position="222"/>
        <end position="241"/>
    </location>
</feature>
<evidence type="ECO:0000256" key="2">
    <source>
        <dbReference type="SAM" id="Phobius"/>
    </source>
</evidence>
<protein>
    <recommendedName>
        <fullName evidence="3">Zona occludens toxin N-terminal domain-containing protein</fullName>
    </recommendedName>
</protein>
<keyword evidence="2" id="KW-0472">Membrane</keyword>
<dbReference type="InterPro" id="IPR008900">
    <property type="entry name" value="Zot_N"/>
</dbReference>
<keyword evidence="5" id="KW-1185">Reference proteome</keyword>
<sequence>MSEITNIAPVTCVTGLMGNGKTLWTVEQILLMSKKLLPDQVIYIHGIPDIQIEGCALLLDVKSWHELPVGSIIVIDEAQDVFPTRSGTSAPPEHVAKMATLRHRGHQLILITQTVGDLDKFVRGRIGRHVHFKRMSGAECSAMWDHQQAMESKADFRTANKSTYPFPKHIYPLYKSSQLHTVKFKAPRVLVYFLAVTVIGALVIVGAIWYTKSHLDPTKGLSTSAPAESAESSSSAPSGSFATAPGVAPAVAGAETELSYLDARIPRISGLPHTAPAYDGITAPTAAPKPAACAAMGSSCRCYTQQGTRIPSMSESLCRRIVEEGWFDESPDPVQETRDYGSRGQSAVAPQQAAAPVTLPQVLASMPPQLAPNTSVDTK</sequence>
<dbReference type="SUPFAM" id="SSF52540">
    <property type="entry name" value="P-loop containing nucleoside triphosphate hydrolases"/>
    <property type="match status" value="1"/>
</dbReference>
<comment type="caution">
    <text evidence="4">The sequence shown here is derived from an EMBL/GenBank/DDBJ whole genome shotgun (WGS) entry which is preliminary data.</text>
</comment>
<evidence type="ECO:0000259" key="3">
    <source>
        <dbReference type="Pfam" id="PF05707"/>
    </source>
</evidence>
<name>A0ABQ5YK33_9NEIS</name>
<feature type="region of interest" description="Disordered" evidence="1">
    <location>
        <begin position="329"/>
        <end position="354"/>
    </location>
</feature>
<feature type="transmembrane region" description="Helical" evidence="2">
    <location>
        <begin position="189"/>
        <end position="210"/>
    </location>
</feature>
<dbReference type="RefSeq" id="WP_284196794.1">
    <property type="nucleotide sequence ID" value="NZ_BSOG01000002.1"/>
</dbReference>
<organism evidence="4 5">
    <name type="scientific">Chitinimonas prasina</name>
    <dbReference type="NCBI Taxonomy" id="1434937"/>
    <lineage>
        <taxon>Bacteria</taxon>
        <taxon>Pseudomonadati</taxon>
        <taxon>Pseudomonadota</taxon>
        <taxon>Betaproteobacteria</taxon>
        <taxon>Neisseriales</taxon>
        <taxon>Chitinibacteraceae</taxon>
        <taxon>Chitinimonas</taxon>
    </lineage>
</organism>
<dbReference type="EMBL" id="BSOG01000002">
    <property type="protein sequence ID" value="GLR13705.1"/>
    <property type="molecule type" value="Genomic_DNA"/>
</dbReference>
<dbReference type="Gene3D" id="3.40.50.300">
    <property type="entry name" value="P-loop containing nucleotide triphosphate hydrolases"/>
    <property type="match status" value="1"/>
</dbReference>
<evidence type="ECO:0000313" key="4">
    <source>
        <dbReference type="EMBL" id="GLR13705.1"/>
    </source>
</evidence>
<accession>A0ABQ5YK33</accession>
<keyword evidence="2" id="KW-1133">Transmembrane helix</keyword>